<dbReference type="PANTHER" id="PTHR46401:SF2">
    <property type="entry name" value="GLYCOSYLTRANSFERASE WBBK-RELATED"/>
    <property type="match status" value="1"/>
</dbReference>
<keyword evidence="3" id="KW-1185">Reference proteome</keyword>
<name>A0ABS5XUJ4_9MICO</name>
<dbReference type="SUPFAM" id="SSF53756">
    <property type="entry name" value="UDP-Glycosyltransferase/glycogen phosphorylase"/>
    <property type="match status" value="1"/>
</dbReference>
<dbReference type="Proteomes" id="UP000740605">
    <property type="component" value="Unassembled WGS sequence"/>
</dbReference>
<accession>A0ABS5XUJ4</accession>
<dbReference type="Gene3D" id="3.40.50.2000">
    <property type="entry name" value="Glycogen Phosphorylase B"/>
    <property type="match status" value="2"/>
</dbReference>
<keyword evidence="1" id="KW-0808">Transferase</keyword>
<evidence type="ECO:0000256" key="1">
    <source>
        <dbReference type="ARBA" id="ARBA00022679"/>
    </source>
</evidence>
<gene>
    <name evidence="2" type="ORF">J0P97_09015</name>
</gene>
<protein>
    <submittedName>
        <fullName evidence="2">Glycosyltransferase</fullName>
    </submittedName>
</protein>
<organism evidence="2 3">
    <name type="scientific">Microbacterium flavum</name>
    <dbReference type="NCBI Taxonomy" id="415216"/>
    <lineage>
        <taxon>Bacteria</taxon>
        <taxon>Bacillati</taxon>
        <taxon>Actinomycetota</taxon>
        <taxon>Actinomycetes</taxon>
        <taxon>Micrococcales</taxon>
        <taxon>Microbacteriaceae</taxon>
        <taxon>Microbacterium</taxon>
    </lineage>
</organism>
<dbReference type="Pfam" id="PF13692">
    <property type="entry name" value="Glyco_trans_1_4"/>
    <property type="match status" value="1"/>
</dbReference>
<reference evidence="2 3" key="1">
    <citation type="submission" date="2021-03" db="EMBL/GenBank/DDBJ databases">
        <title>Microbacterium pauli sp. nov., isolated from microfiltered milk.</title>
        <authorList>
            <person name="Bellassi P."/>
            <person name="Fontana A."/>
            <person name="Callegari M.L."/>
            <person name="Lorenzo M."/>
            <person name="Cappa F."/>
        </authorList>
    </citation>
    <scope>NUCLEOTIDE SEQUENCE [LARGE SCALE GENOMIC DNA]</scope>
    <source>
        <strain evidence="2 3">DSM 18909</strain>
    </source>
</reference>
<evidence type="ECO:0000313" key="3">
    <source>
        <dbReference type="Proteomes" id="UP000740605"/>
    </source>
</evidence>
<dbReference type="RefSeq" id="WP_215487451.1">
    <property type="nucleotide sequence ID" value="NZ_BAAAPJ010000002.1"/>
</dbReference>
<proteinExistence type="predicted"/>
<evidence type="ECO:0000313" key="2">
    <source>
        <dbReference type="EMBL" id="MBT8798210.1"/>
    </source>
</evidence>
<dbReference type="EMBL" id="JAFLHG010000007">
    <property type="protein sequence ID" value="MBT8798210.1"/>
    <property type="molecule type" value="Genomic_DNA"/>
</dbReference>
<sequence length="373" mass="38218">MTAVLRVVLDQVVAATSPDLAMASRELSRALVAGAPEGCAVEGIVPAAADVAGTVEGAVPGLVALSRMALPRRELAASWQLGVAPGVGGGMIHSPTLMAPLVRHDRVHAHDQIVATLWDLDAWERAAEMPKPAVAWHRAMLKRAAKHADAVVVPTHAMAERLTDLGPFGDRIRVIAGAAPRGFAVPVDEIGRRRALDLPEGYVLVAGSSAASSGLAEAFRAVIGAALDAAVVVIDVPEGDEPAVAELAAASGLGEGRVQVRGPLEDADRAAVLGGAIALLAPSDLSAFPWRVVEALSAGVPIVATDTPTHREVVWDGGVLAAASDEGALGEALAQVLASAAAVERYGVVAADRGRAFSWAGAAERVWQLHADL</sequence>
<dbReference type="PANTHER" id="PTHR46401">
    <property type="entry name" value="GLYCOSYLTRANSFERASE WBBK-RELATED"/>
    <property type="match status" value="1"/>
</dbReference>
<comment type="caution">
    <text evidence="2">The sequence shown here is derived from an EMBL/GenBank/DDBJ whole genome shotgun (WGS) entry which is preliminary data.</text>
</comment>